<evidence type="ECO:0000256" key="1">
    <source>
        <dbReference type="SAM" id="Phobius"/>
    </source>
</evidence>
<evidence type="ECO:0000313" key="2">
    <source>
        <dbReference type="EMBL" id="ABO17566.1"/>
    </source>
</evidence>
<dbReference type="KEGG" id="pmg:P9301_09431"/>
<organism evidence="2 3">
    <name type="scientific">Prochlorococcus marinus (strain MIT 9301)</name>
    <dbReference type="NCBI Taxonomy" id="167546"/>
    <lineage>
        <taxon>Bacteria</taxon>
        <taxon>Bacillati</taxon>
        <taxon>Cyanobacteriota</taxon>
        <taxon>Cyanophyceae</taxon>
        <taxon>Synechococcales</taxon>
        <taxon>Prochlorococcaceae</taxon>
        <taxon>Prochlorococcus</taxon>
    </lineage>
</organism>
<keyword evidence="1" id="KW-1133">Transmembrane helix</keyword>
<name>A3PCU1_PROM0</name>
<feature type="transmembrane region" description="Helical" evidence="1">
    <location>
        <begin position="12"/>
        <end position="31"/>
    </location>
</feature>
<dbReference type="EMBL" id="CP000576">
    <property type="protein sequence ID" value="ABO17566.1"/>
    <property type="molecule type" value="Genomic_DNA"/>
</dbReference>
<dbReference type="Proteomes" id="UP000001430">
    <property type="component" value="Chromosome"/>
</dbReference>
<accession>A3PCU1</accession>
<keyword evidence="1" id="KW-0472">Membrane</keyword>
<reference evidence="2 3" key="1">
    <citation type="journal article" date="2007" name="PLoS Genet.">
        <title>Patterns and implications of gene gain and loss in the evolution of Prochlorococcus.</title>
        <authorList>
            <person name="Kettler G.C."/>
            <person name="Martiny A.C."/>
            <person name="Huang K."/>
            <person name="Zucker J."/>
            <person name="Coleman M.L."/>
            <person name="Rodrigue S."/>
            <person name="Chen F."/>
            <person name="Lapidus A."/>
            <person name="Ferriera S."/>
            <person name="Johnson J."/>
            <person name="Steglich C."/>
            <person name="Church G.M."/>
            <person name="Richardson P."/>
            <person name="Chisholm S.W."/>
        </authorList>
    </citation>
    <scope>NUCLEOTIDE SEQUENCE [LARGE SCALE GENOMIC DNA]</scope>
    <source>
        <strain evidence="2 3">MIT 9301</strain>
    </source>
</reference>
<evidence type="ECO:0000313" key="3">
    <source>
        <dbReference type="Proteomes" id="UP000001430"/>
    </source>
</evidence>
<protein>
    <submittedName>
        <fullName evidence="2">Uncharacterized protein</fullName>
    </submittedName>
</protein>
<dbReference type="HOGENOM" id="CLU_3220590_0_0_3"/>
<dbReference type="AlphaFoldDB" id="A3PCU1"/>
<sequence length="45" mass="5120">MNMGRPKIIAKVTGFISIAICIAYLLLITIFDFRTYLNDQLSNIN</sequence>
<keyword evidence="1" id="KW-0812">Transmembrane</keyword>
<proteinExistence type="predicted"/>
<gene>
    <name evidence="2" type="ordered locus">P9301_09431</name>
</gene>
<keyword evidence="3" id="KW-1185">Reference proteome</keyword>